<dbReference type="Gene3D" id="2.40.50.90">
    <property type="match status" value="1"/>
</dbReference>
<proteinExistence type="predicted"/>
<dbReference type="InterPro" id="IPR016071">
    <property type="entry name" value="Staphylococal_nuclease_OB-fold"/>
</dbReference>
<dbReference type="AlphaFoldDB" id="A0A381VEQ8"/>
<sequence length="173" mass="20364">MEDLLICTYENTQKFSLENRILPAKCLDIYDGDTATFGVIINHELYKFNMRLSGIDTPEIRPRKNNPNRDSEKKAAKYVRNRVLQLITDQEIDLNKNYTRKQIKNILGKSRKIVYLKCGKFGKFGRCLIKVFLNEEDLDDKTKSINKILLRENLAYQYYGGKKNNDFTSYFKK</sequence>
<dbReference type="SUPFAM" id="SSF50199">
    <property type="entry name" value="Staphylococcal nuclease"/>
    <property type="match status" value="1"/>
</dbReference>
<accession>A0A381VEQ8</accession>
<feature type="domain" description="TNase-like" evidence="1">
    <location>
        <begin position="50"/>
        <end position="164"/>
    </location>
</feature>
<evidence type="ECO:0000259" key="1">
    <source>
        <dbReference type="Pfam" id="PF00565"/>
    </source>
</evidence>
<dbReference type="EMBL" id="UINC01008640">
    <property type="protein sequence ID" value="SVA38849.1"/>
    <property type="molecule type" value="Genomic_DNA"/>
</dbReference>
<reference evidence="2" key="1">
    <citation type="submission" date="2018-05" db="EMBL/GenBank/DDBJ databases">
        <authorList>
            <person name="Lanie J.A."/>
            <person name="Ng W.-L."/>
            <person name="Kazmierczak K.M."/>
            <person name="Andrzejewski T.M."/>
            <person name="Davidsen T.M."/>
            <person name="Wayne K.J."/>
            <person name="Tettelin H."/>
            <person name="Glass J.I."/>
            <person name="Rusch D."/>
            <person name="Podicherti R."/>
            <person name="Tsui H.-C.T."/>
            <person name="Winkler M.E."/>
        </authorList>
    </citation>
    <scope>NUCLEOTIDE SEQUENCE</scope>
</reference>
<evidence type="ECO:0000313" key="2">
    <source>
        <dbReference type="EMBL" id="SVA38849.1"/>
    </source>
</evidence>
<dbReference type="Pfam" id="PF00565">
    <property type="entry name" value="SNase"/>
    <property type="match status" value="1"/>
</dbReference>
<protein>
    <recommendedName>
        <fullName evidence="1">TNase-like domain-containing protein</fullName>
    </recommendedName>
</protein>
<gene>
    <name evidence="2" type="ORF">METZ01_LOCUS91703</name>
</gene>
<dbReference type="InterPro" id="IPR035437">
    <property type="entry name" value="SNase_OB-fold_sf"/>
</dbReference>
<organism evidence="2">
    <name type="scientific">marine metagenome</name>
    <dbReference type="NCBI Taxonomy" id="408172"/>
    <lineage>
        <taxon>unclassified sequences</taxon>
        <taxon>metagenomes</taxon>
        <taxon>ecological metagenomes</taxon>
    </lineage>
</organism>
<name>A0A381VEQ8_9ZZZZ</name>